<dbReference type="CDD" id="cd09272">
    <property type="entry name" value="RNase_HI_RT_Ty1"/>
    <property type="match status" value="1"/>
</dbReference>
<evidence type="ECO:0000313" key="1">
    <source>
        <dbReference type="EMBL" id="KAF5790827.1"/>
    </source>
</evidence>
<dbReference type="PANTHER" id="PTHR11439:SF495">
    <property type="entry name" value="REVERSE TRANSCRIPTASE, RNA-DEPENDENT DNA POLYMERASE-RELATED"/>
    <property type="match status" value="1"/>
</dbReference>
<evidence type="ECO:0000313" key="2">
    <source>
        <dbReference type="Proteomes" id="UP000215914"/>
    </source>
</evidence>
<keyword evidence="2" id="KW-1185">Reference proteome</keyword>
<accession>A0A9K3I619</accession>
<dbReference type="AlphaFoldDB" id="A0A9K3I619"/>
<reference evidence="1" key="1">
    <citation type="journal article" date="2017" name="Nature">
        <title>The sunflower genome provides insights into oil metabolism, flowering and Asterid evolution.</title>
        <authorList>
            <person name="Badouin H."/>
            <person name="Gouzy J."/>
            <person name="Grassa C.J."/>
            <person name="Murat F."/>
            <person name="Staton S.E."/>
            <person name="Cottret L."/>
            <person name="Lelandais-Briere C."/>
            <person name="Owens G.L."/>
            <person name="Carrere S."/>
            <person name="Mayjonade B."/>
            <person name="Legrand L."/>
            <person name="Gill N."/>
            <person name="Kane N.C."/>
            <person name="Bowers J.E."/>
            <person name="Hubner S."/>
            <person name="Bellec A."/>
            <person name="Berard A."/>
            <person name="Berges H."/>
            <person name="Blanchet N."/>
            <person name="Boniface M.C."/>
            <person name="Brunel D."/>
            <person name="Catrice O."/>
            <person name="Chaidir N."/>
            <person name="Claudel C."/>
            <person name="Donnadieu C."/>
            <person name="Faraut T."/>
            <person name="Fievet G."/>
            <person name="Helmstetter N."/>
            <person name="King M."/>
            <person name="Knapp S.J."/>
            <person name="Lai Z."/>
            <person name="Le Paslier M.C."/>
            <person name="Lippi Y."/>
            <person name="Lorenzon L."/>
            <person name="Mandel J.R."/>
            <person name="Marage G."/>
            <person name="Marchand G."/>
            <person name="Marquand E."/>
            <person name="Bret-Mestries E."/>
            <person name="Morien E."/>
            <person name="Nambeesan S."/>
            <person name="Nguyen T."/>
            <person name="Pegot-Espagnet P."/>
            <person name="Pouilly N."/>
            <person name="Raftis F."/>
            <person name="Sallet E."/>
            <person name="Schiex T."/>
            <person name="Thomas J."/>
            <person name="Vandecasteele C."/>
            <person name="Vares D."/>
            <person name="Vear F."/>
            <person name="Vautrin S."/>
            <person name="Crespi M."/>
            <person name="Mangin B."/>
            <person name="Burke J.M."/>
            <person name="Salse J."/>
            <person name="Munos S."/>
            <person name="Vincourt P."/>
            <person name="Rieseberg L.H."/>
            <person name="Langlade N.B."/>
        </authorList>
    </citation>
    <scope>NUCLEOTIDE SEQUENCE</scope>
    <source>
        <tissue evidence="1">Leaves</tissue>
    </source>
</reference>
<dbReference type="EC" id="2.7.7.49" evidence="1"/>
<keyword evidence="1" id="KW-0695">RNA-directed DNA polymerase</keyword>
<protein>
    <submittedName>
        <fullName evidence="1">RNA-directed DNA polymerase</fullName>
        <ecNumber evidence="1">2.7.7.49</ecNumber>
    </submittedName>
</protein>
<sequence length="249" mass="28360">MIGSLMYLTASRPDIMYPTCLAARFQSNPRASHMIIVKRILCYLKGTPSLGLWYPRKGDFTLEGYSDSDFGCCKVNAKSTTAGCQFFGPRLVTWQCKKQTSVALSTCEAEYVSASSCCSQILWIQQQMRDYGLQFLNTPLFVDNEAAINITKNPVHHAKTKHIEIRHHFIRDCFEKKLIRIEKIHIDEQKADLHTKAFDKNRFQYLLKLNGMKLLSVSDGIVSVDESTVADEDEKQSAMVCRFFTCFGI</sequence>
<dbReference type="Proteomes" id="UP000215914">
    <property type="component" value="Unassembled WGS sequence"/>
</dbReference>
<organism evidence="1 2">
    <name type="scientific">Helianthus annuus</name>
    <name type="common">Common sunflower</name>
    <dbReference type="NCBI Taxonomy" id="4232"/>
    <lineage>
        <taxon>Eukaryota</taxon>
        <taxon>Viridiplantae</taxon>
        <taxon>Streptophyta</taxon>
        <taxon>Embryophyta</taxon>
        <taxon>Tracheophyta</taxon>
        <taxon>Spermatophyta</taxon>
        <taxon>Magnoliopsida</taxon>
        <taxon>eudicotyledons</taxon>
        <taxon>Gunneridae</taxon>
        <taxon>Pentapetalae</taxon>
        <taxon>asterids</taxon>
        <taxon>campanulids</taxon>
        <taxon>Asterales</taxon>
        <taxon>Asteraceae</taxon>
        <taxon>Asteroideae</taxon>
        <taxon>Heliantheae alliance</taxon>
        <taxon>Heliantheae</taxon>
        <taxon>Helianthus</taxon>
    </lineage>
</organism>
<dbReference type="PANTHER" id="PTHR11439">
    <property type="entry name" value="GAG-POL-RELATED RETROTRANSPOSON"/>
    <property type="match status" value="1"/>
</dbReference>
<dbReference type="Gramene" id="mRNA:HanXRQr2_Chr09g0387681">
    <property type="protein sequence ID" value="CDS:HanXRQr2_Chr09g0387681.1"/>
    <property type="gene ID" value="HanXRQr2_Chr09g0387681"/>
</dbReference>
<reference evidence="1" key="2">
    <citation type="submission" date="2020-06" db="EMBL/GenBank/DDBJ databases">
        <title>Helianthus annuus Genome sequencing and assembly Release 2.</title>
        <authorList>
            <person name="Gouzy J."/>
            <person name="Langlade N."/>
            <person name="Munos S."/>
        </authorList>
    </citation>
    <scope>NUCLEOTIDE SEQUENCE</scope>
    <source>
        <tissue evidence="1">Leaves</tissue>
    </source>
</reference>
<proteinExistence type="predicted"/>
<keyword evidence="1" id="KW-0548">Nucleotidyltransferase</keyword>
<dbReference type="GO" id="GO:0003964">
    <property type="term" value="F:RNA-directed DNA polymerase activity"/>
    <property type="evidence" value="ECO:0007669"/>
    <property type="project" value="UniProtKB-KW"/>
</dbReference>
<dbReference type="EMBL" id="MNCJ02000324">
    <property type="protein sequence ID" value="KAF5790827.1"/>
    <property type="molecule type" value="Genomic_DNA"/>
</dbReference>
<name>A0A9K3I619_HELAN</name>
<comment type="caution">
    <text evidence="1">The sequence shown here is derived from an EMBL/GenBank/DDBJ whole genome shotgun (WGS) entry which is preliminary data.</text>
</comment>
<keyword evidence="1" id="KW-0808">Transferase</keyword>
<gene>
    <name evidence="1" type="ORF">HanXRQr2_Chr09g0387681</name>
</gene>